<dbReference type="GO" id="GO:0000056">
    <property type="term" value="P:ribosomal small subunit export from nucleus"/>
    <property type="evidence" value="ECO:0007669"/>
    <property type="project" value="TreeGrafter"/>
</dbReference>
<feature type="region of interest" description="Disordered" evidence="1">
    <location>
        <begin position="333"/>
        <end position="362"/>
    </location>
</feature>
<dbReference type="PANTHER" id="PTHR21531">
    <property type="entry name" value="LOW-TEMPERATURE VIABILITY PROTEIN LTV1-RELATED"/>
    <property type="match status" value="1"/>
</dbReference>
<evidence type="ECO:0000256" key="1">
    <source>
        <dbReference type="SAM" id="MobiDB-lite"/>
    </source>
</evidence>
<keyword evidence="3" id="KW-1185">Reference proteome</keyword>
<protein>
    <submittedName>
        <fullName evidence="2">Uncharacterized protein</fullName>
    </submittedName>
</protein>
<reference evidence="2" key="2">
    <citation type="submission" date="2021-12" db="EMBL/GenBank/DDBJ databases">
        <title>Resequencing data analysis of finger millet.</title>
        <authorList>
            <person name="Hatakeyama M."/>
            <person name="Aluri S."/>
            <person name="Balachadran M.T."/>
            <person name="Sivarajan S.R."/>
            <person name="Poveda L."/>
            <person name="Shimizu-Inatsugi R."/>
            <person name="Schlapbach R."/>
            <person name="Sreeman S.M."/>
            <person name="Shimizu K.K."/>
        </authorList>
    </citation>
    <scope>NUCLEOTIDE SEQUENCE</scope>
</reference>
<evidence type="ECO:0000313" key="3">
    <source>
        <dbReference type="Proteomes" id="UP001054889"/>
    </source>
</evidence>
<dbReference type="GO" id="GO:0042274">
    <property type="term" value="P:ribosomal small subunit biogenesis"/>
    <property type="evidence" value="ECO:0007669"/>
    <property type="project" value="InterPro"/>
</dbReference>
<feature type="region of interest" description="Disordered" evidence="1">
    <location>
        <begin position="1"/>
        <end position="22"/>
    </location>
</feature>
<sequence length="362" mass="39005">MGRGRNRKPRNFATFRLCPRPGAADASDRVFVRVDDNPYTVPGFGNDDGHGPDVGPSSSGSPTGGDDAPSFSSADNGIDALPDHVRREILELGLPDDGYDYLAHLRELRPSLSSTGGGASAVFLSSRRPARSGLPPDVKVHPFQFPLAYDLSGVTVGSVEAAETEVVVTRVEEVTDLDVAKQLEESDSLGDGLEDEDLEDDFVVVANQPDEVEGEVGDSLPHEQFHSLALERDAEGKGKQTSEISDAIPDHAGCAVRYSSEHSEEEQVVLVPQCSDGSAVRHCAATVSRSYLDVQSGEILVPDSAKKKLPKFSPGETSMKKVIIKKSIEKLPTEYLPQRRTSSGDTSKQGSYKEPREETKET</sequence>
<feature type="compositionally biased region" description="Low complexity" evidence="1">
    <location>
        <begin position="53"/>
        <end position="70"/>
    </location>
</feature>
<feature type="compositionally biased region" description="Basic and acidic residues" evidence="1">
    <location>
        <begin position="351"/>
        <end position="362"/>
    </location>
</feature>
<dbReference type="Proteomes" id="UP001054889">
    <property type="component" value="Unassembled WGS sequence"/>
</dbReference>
<feature type="compositionally biased region" description="Basic residues" evidence="1">
    <location>
        <begin position="1"/>
        <end position="10"/>
    </location>
</feature>
<dbReference type="GO" id="GO:0005634">
    <property type="term" value="C:nucleus"/>
    <property type="evidence" value="ECO:0007669"/>
    <property type="project" value="TreeGrafter"/>
</dbReference>
<accession>A0AAV5FEA3</accession>
<dbReference type="AlphaFoldDB" id="A0AAV5FEA3"/>
<reference evidence="2" key="1">
    <citation type="journal article" date="2018" name="DNA Res.">
        <title>Multiple hybrid de novo genome assembly of finger millet, an orphan allotetraploid crop.</title>
        <authorList>
            <person name="Hatakeyama M."/>
            <person name="Aluri S."/>
            <person name="Balachadran M.T."/>
            <person name="Sivarajan S.R."/>
            <person name="Patrignani A."/>
            <person name="Gruter S."/>
            <person name="Poveda L."/>
            <person name="Shimizu-Inatsugi R."/>
            <person name="Baeten J."/>
            <person name="Francoijs K.J."/>
            <person name="Nataraja K.N."/>
            <person name="Reddy Y.A.N."/>
            <person name="Phadnis S."/>
            <person name="Ravikumar R.L."/>
            <person name="Schlapbach R."/>
            <person name="Sreeman S.M."/>
            <person name="Shimizu K.K."/>
        </authorList>
    </citation>
    <scope>NUCLEOTIDE SEQUENCE</scope>
</reference>
<feature type="region of interest" description="Disordered" evidence="1">
    <location>
        <begin position="36"/>
        <end position="78"/>
    </location>
</feature>
<feature type="compositionally biased region" description="Polar residues" evidence="1">
    <location>
        <begin position="339"/>
        <end position="350"/>
    </location>
</feature>
<dbReference type="PANTHER" id="PTHR21531:SF1">
    <property type="entry name" value="LOW TEMPERATURE VIABILITY PROTEIN"/>
    <property type="match status" value="1"/>
</dbReference>
<dbReference type="InterPro" id="IPR007307">
    <property type="entry name" value="Ltv1"/>
</dbReference>
<proteinExistence type="predicted"/>
<name>A0AAV5FEA3_ELECO</name>
<dbReference type="EMBL" id="BQKI01000084">
    <property type="protein sequence ID" value="GJN33213.1"/>
    <property type="molecule type" value="Genomic_DNA"/>
</dbReference>
<organism evidence="2 3">
    <name type="scientific">Eleusine coracana subsp. coracana</name>
    <dbReference type="NCBI Taxonomy" id="191504"/>
    <lineage>
        <taxon>Eukaryota</taxon>
        <taxon>Viridiplantae</taxon>
        <taxon>Streptophyta</taxon>
        <taxon>Embryophyta</taxon>
        <taxon>Tracheophyta</taxon>
        <taxon>Spermatophyta</taxon>
        <taxon>Magnoliopsida</taxon>
        <taxon>Liliopsida</taxon>
        <taxon>Poales</taxon>
        <taxon>Poaceae</taxon>
        <taxon>PACMAD clade</taxon>
        <taxon>Chloridoideae</taxon>
        <taxon>Cynodonteae</taxon>
        <taxon>Eleusininae</taxon>
        <taxon>Eleusine</taxon>
    </lineage>
</organism>
<dbReference type="GO" id="GO:0030688">
    <property type="term" value="C:preribosome, small subunit precursor"/>
    <property type="evidence" value="ECO:0007669"/>
    <property type="project" value="TreeGrafter"/>
</dbReference>
<evidence type="ECO:0000313" key="2">
    <source>
        <dbReference type="EMBL" id="GJN33213.1"/>
    </source>
</evidence>
<dbReference type="GO" id="GO:0005829">
    <property type="term" value="C:cytosol"/>
    <property type="evidence" value="ECO:0007669"/>
    <property type="project" value="TreeGrafter"/>
</dbReference>
<comment type="caution">
    <text evidence="2">The sequence shown here is derived from an EMBL/GenBank/DDBJ whole genome shotgun (WGS) entry which is preliminary data.</text>
</comment>
<gene>
    <name evidence="2" type="primary">gb21786</name>
    <name evidence="2" type="ORF">PR202_gb21786</name>
</gene>